<reference evidence="1" key="1">
    <citation type="submission" date="2021-02" db="EMBL/GenBank/DDBJ databases">
        <authorList>
            <person name="Nowell W R."/>
        </authorList>
    </citation>
    <scope>NUCLEOTIDE SEQUENCE</scope>
</reference>
<dbReference type="EMBL" id="CAJNOG010003323">
    <property type="protein sequence ID" value="CAF1529468.1"/>
    <property type="molecule type" value="Genomic_DNA"/>
</dbReference>
<feature type="non-terminal residue" evidence="1">
    <location>
        <position position="160"/>
    </location>
</feature>
<proteinExistence type="predicted"/>
<evidence type="ECO:0000313" key="1">
    <source>
        <dbReference type="EMBL" id="CAF1529468.1"/>
    </source>
</evidence>
<evidence type="ECO:0000313" key="2">
    <source>
        <dbReference type="Proteomes" id="UP000663845"/>
    </source>
</evidence>
<organism evidence="1 2">
    <name type="scientific">Adineta steineri</name>
    <dbReference type="NCBI Taxonomy" id="433720"/>
    <lineage>
        <taxon>Eukaryota</taxon>
        <taxon>Metazoa</taxon>
        <taxon>Spiralia</taxon>
        <taxon>Gnathifera</taxon>
        <taxon>Rotifera</taxon>
        <taxon>Eurotatoria</taxon>
        <taxon>Bdelloidea</taxon>
        <taxon>Adinetida</taxon>
        <taxon>Adinetidae</taxon>
        <taxon>Adineta</taxon>
    </lineage>
</organism>
<dbReference type="Proteomes" id="UP000663845">
    <property type="component" value="Unassembled WGS sequence"/>
</dbReference>
<dbReference type="PANTHER" id="PTHR34706">
    <property type="entry name" value="SLR1338 PROTEIN"/>
    <property type="match status" value="1"/>
</dbReference>
<dbReference type="AlphaFoldDB" id="A0A815V3Q1"/>
<dbReference type="PANTHER" id="PTHR34706:SF1">
    <property type="entry name" value="VWFA DOMAIN-CONTAINING PROTEIN"/>
    <property type="match status" value="1"/>
</dbReference>
<protein>
    <submittedName>
        <fullName evidence="1">Uncharacterized protein</fullName>
    </submittedName>
</protein>
<gene>
    <name evidence="1" type="ORF">JYZ213_LOCUS45051</name>
</gene>
<accession>A0A815V3Q1</accession>
<name>A0A815V3Q1_9BILA</name>
<sequence length="160" mass="18375">QLQSAFINPPNGLTPITSVLRRILKDKQNEIQERKLLIIIATDGQPTDDYGTTDIEALERVLKNERKPPERVLVTFCACTDDDQAVGYLNKWDEKIPYVDVCDDYRSEREQIWQVQGRQFPFSFGDYVVKILLGSVDPYFDNLDQKQVGAKNNLNCCSLM</sequence>
<comment type="caution">
    <text evidence="1">The sequence shown here is derived from an EMBL/GenBank/DDBJ whole genome shotgun (WGS) entry which is preliminary data.</text>
</comment>